<evidence type="ECO:0000313" key="4">
    <source>
        <dbReference type="EMBL" id="HGB36564.1"/>
    </source>
</evidence>
<name>A0A7V3KPS4_UNCW3</name>
<organism evidence="4">
    <name type="scientific">candidate division WOR-3 bacterium</name>
    <dbReference type="NCBI Taxonomy" id="2052148"/>
    <lineage>
        <taxon>Bacteria</taxon>
        <taxon>Bacteria division WOR-3</taxon>
    </lineage>
</organism>
<feature type="coiled-coil region" evidence="1">
    <location>
        <begin position="230"/>
        <end position="264"/>
    </location>
</feature>
<feature type="chain" id="PRO_5031498586" description="Carbohydrate-binding domain-containing protein" evidence="2">
    <location>
        <begin position="25"/>
        <end position="321"/>
    </location>
</feature>
<evidence type="ECO:0000256" key="2">
    <source>
        <dbReference type="SAM" id="SignalP"/>
    </source>
</evidence>
<feature type="signal peptide" evidence="2">
    <location>
        <begin position="1"/>
        <end position="24"/>
    </location>
</feature>
<dbReference type="GO" id="GO:0004553">
    <property type="term" value="F:hydrolase activity, hydrolyzing O-glycosyl compounds"/>
    <property type="evidence" value="ECO:0007669"/>
    <property type="project" value="InterPro"/>
</dbReference>
<keyword evidence="1" id="KW-0175">Coiled coil</keyword>
<dbReference type="Pfam" id="PF06452">
    <property type="entry name" value="CBM9_1"/>
    <property type="match status" value="1"/>
</dbReference>
<proteinExistence type="predicted"/>
<reference evidence="4" key="1">
    <citation type="journal article" date="2020" name="mSystems">
        <title>Genome- and Community-Level Interaction Insights into Carbon Utilization and Element Cycling Functions of Hydrothermarchaeota in Hydrothermal Sediment.</title>
        <authorList>
            <person name="Zhou Z."/>
            <person name="Liu Y."/>
            <person name="Xu W."/>
            <person name="Pan J."/>
            <person name="Luo Z.H."/>
            <person name="Li M."/>
        </authorList>
    </citation>
    <scope>NUCLEOTIDE SEQUENCE [LARGE SCALE GENOMIC DNA]</scope>
    <source>
        <strain evidence="4">SpSt-754</strain>
    </source>
</reference>
<dbReference type="SUPFAM" id="SSF49344">
    <property type="entry name" value="CBD9-like"/>
    <property type="match status" value="1"/>
</dbReference>
<feature type="domain" description="Carbohydrate-binding" evidence="3">
    <location>
        <begin position="48"/>
        <end position="229"/>
    </location>
</feature>
<gene>
    <name evidence="4" type="ORF">ENV38_06650</name>
</gene>
<dbReference type="InterPro" id="IPR010502">
    <property type="entry name" value="Carb-bd_dom_fam9"/>
</dbReference>
<protein>
    <recommendedName>
        <fullName evidence="3">Carbohydrate-binding domain-containing protein</fullName>
    </recommendedName>
</protein>
<dbReference type="GO" id="GO:0016052">
    <property type="term" value="P:carbohydrate catabolic process"/>
    <property type="evidence" value="ECO:0007669"/>
    <property type="project" value="InterPro"/>
</dbReference>
<comment type="caution">
    <text evidence="4">The sequence shown here is derived from an EMBL/GenBank/DDBJ whole genome shotgun (WGS) entry which is preliminary data.</text>
</comment>
<dbReference type="Gene3D" id="2.60.40.1190">
    <property type="match status" value="1"/>
</dbReference>
<dbReference type="EMBL" id="DTGD01000252">
    <property type="protein sequence ID" value="HGB36564.1"/>
    <property type="molecule type" value="Genomic_DNA"/>
</dbReference>
<evidence type="ECO:0000259" key="3">
    <source>
        <dbReference type="Pfam" id="PF06452"/>
    </source>
</evidence>
<keyword evidence="2" id="KW-0732">Signal</keyword>
<dbReference type="CDD" id="cd09618">
    <property type="entry name" value="CBM9_like_2"/>
    <property type="match status" value="1"/>
</dbReference>
<evidence type="ECO:0000256" key="1">
    <source>
        <dbReference type="SAM" id="Coils"/>
    </source>
</evidence>
<sequence length="321" mass="37184">MWHKLPLLISAYLFLSLLQSSVLSQSREPATKKPSVYLIKKVDIPPQIDGKLDDPCWEKARCLSGFTLLNKKGAVAKEQTKGYLVYDNDNLYLGVECFESEIGTLKAVYRERDTNIWEDDCIEVFIDTRNDQKTYFQFIANSLGAQFDMDSKHGKTWNGEWKVKTSIGEKLWSVELAIPFDTLNAHPEKGTLWRFNLCRERYAGGRIELSAWSNTGENFHTPALFGYLIFDSLEEQIQRDIALMEKKKEEILNLLKSASEEELKNNVKQVLKTFEIIKNSFSKCGQLTEEKWFSFYSQLRELLNRSQEIKSELEFSVLLND</sequence>
<dbReference type="AlphaFoldDB" id="A0A7V3KPS4"/>
<dbReference type="GO" id="GO:0030246">
    <property type="term" value="F:carbohydrate binding"/>
    <property type="evidence" value="ECO:0007669"/>
    <property type="project" value="InterPro"/>
</dbReference>
<accession>A0A7V3KPS4</accession>